<accession>A0A1L8CWI4</accession>
<proteinExistence type="predicted"/>
<dbReference type="InterPro" id="IPR036866">
    <property type="entry name" value="RibonucZ/Hydroxyglut_hydro"/>
</dbReference>
<reference evidence="3" key="1">
    <citation type="submission" date="2016-12" db="EMBL/GenBank/DDBJ databases">
        <title>Draft Genome Sequences od Carboxydothermus pertinax and islandicus, Hydrogenogenic Carboxydotrophic Bacteria.</title>
        <authorList>
            <person name="Fukuyama Y."/>
            <person name="Ohmae K."/>
            <person name="Yoneda Y."/>
            <person name="Yoshida T."/>
            <person name="Sako Y."/>
        </authorList>
    </citation>
    <scope>NUCLEOTIDE SEQUENCE [LARGE SCALE GENOMIC DNA]</scope>
    <source>
        <strain evidence="3">Ug1</strain>
    </source>
</reference>
<dbReference type="Gene3D" id="3.60.15.10">
    <property type="entry name" value="Ribonuclease Z/Hydroxyacylglutathione hydrolase-like"/>
    <property type="match status" value="1"/>
</dbReference>
<dbReference type="RefSeq" id="WP_075859725.1">
    <property type="nucleotide sequence ID" value="NZ_BDJK01000041.1"/>
</dbReference>
<dbReference type="Pfam" id="PF00753">
    <property type="entry name" value="Lactamase_B"/>
    <property type="match status" value="1"/>
</dbReference>
<protein>
    <recommendedName>
        <fullName evidence="1">Metallo-beta-lactamase domain-containing protein</fullName>
    </recommendedName>
</protein>
<evidence type="ECO:0000313" key="2">
    <source>
        <dbReference type="EMBL" id="GAV23286.1"/>
    </source>
</evidence>
<sequence length="241" mass="28928">MQNLCEFIFHNVGQGLFYSGKINDLNFIYDCGSENYKNIKKAVTEFITYLKGKIRIDLLILSHLHYDHVSGLELLLKKCEIETVILPYIALEERLLIAVRWNYLKQEWYFNFLNNPTQYFEGHGVKRIIYVTAENDDYWENSDNQFGDHDSKLSIKLIKSRKAFENNLKSLKVDIYNHYGKIEYRNIWVFNLHCFEVNIEIMQKFKSELKREKLYNIENIKDLILDNENRKKLKECYQKVV</sequence>
<name>A0A1L8CWI4_9THEO</name>
<organism evidence="2 3">
    <name type="scientific">Carboxydothermus pertinax</name>
    <dbReference type="NCBI Taxonomy" id="870242"/>
    <lineage>
        <taxon>Bacteria</taxon>
        <taxon>Bacillati</taxon>
        <taxon>Bacillota</taxon>
        <taxon>Clostridia</taxon>
        <taxon>Thermoanaerobacterales</taxon>
        <taxon>Thermoanaerobacteraceae</taxon>
        <taxon>Carboxydothermus</taxon>
    </lineage>
</organism>
<evidence type="ECO:0000313" key="3">
    <source>
        <dbReference type="Proteomes" id="UP000187485"/>
    </source>
</evidence>
<dbReference type="EMBL" id="BDJK01000041">
    <property type="protein sequence ID" value="GAV23286.1"/>
    <property type="molecule type" value="Genomic_DNA"/>
</dbReference>
<gene>
    <name evidence="2" type="ORF">cpu_17960</name>
</gene>
<feature type="domain" description="Metallo-beta-lactamase" evidence="1">
    <location>
        <begin position="24"/>
        <end position="93"/>
    </location>
</feature>
<dbReference type="AlphaFoldDB" id="A0A1L8CWI4"/>
<comment type="caution">
    <text evidence="2">The sequence shown here is derived from an EMBL/GenBank/DDBJ whole genome shotgun (WGS) entry which is preliminary data.</text>
</comment>
<evidence type="ECO:0000259" key="1">
    <source>
        <dbReference type="Pfam" id="PF00753"/>
    </source>
</evidence>
<dbReference type="Proteomes" id="UP000187485">
    <property type="component" value="Unassembled WGS sequence"/>
</dbReference>
<dbReference type="SUPFAM" id="SSF56281">
    <property type="entry name" value="Metallo-hydrolase/oxidoreductase"/>
    <property type="match status" value="1"/>
</dbReference>
<keyword evidence="3" id="KW-1185">Reference proteome</keyword>
<dbReference type="OrthoDB" id="9803916at2"/>
<dbReference type="InterPro" id="IPR001279">
    <property type="entry name" value="Metallo-B-lactamas"/>
</dbReference>